<dbReference type="Gene3D" id="3.40.50.1220">
    <property type="entry name" value="TPP-binding domain"/>
    <property type="match status" value="1"/>
</dbReference>
<proteinExistence type="predicted"/>
<dbReference type="Proteomes" id="UP000789359">
    <property type="component" value="Unassembled WGS sequence"/>
</dbReference>
<name>A0ABM8Q0G4_9BACT</name>
<dbReference type="Gene3D" id="3.30.1600.10">
    <property type="entry name" value="SIR2/SIRT2 'Small Domain"/>
    <property type="match status" value="1"/>
</dbReference>
<dbReference type="GO" id="GO:0016757">
    <property type="term" value="F:glycosyltransferase activity"/>
    <property type="evidence" value="ECO:0007669"/>
    <property type="project" value="UniProtKB-KW"/>
</dbReference>
<dbReference type="SUPFAM" id="SSF52467">
    <property type="entry name" value="DHS-like NAD/FAD-binding domain"/>
    <property type="match status" value="1"/>
</dbReference>
<evidence type="ECO:0000256" key="1">
    <source>
        <dbReference type="ARBA" id="ARBA00022679"/>
    </source>
</evidence>
<sequence length="266" mass="30229">MGYENLALKFKKAKAVIVVVSNGFSITEGLNIFASDEKFERYFGEFRQKFGVRNVLECFSCNYPDKASKWEFYATFARHYILSYKISQAMSDLRELLSIKPYFIVTSNIEGHFGLAGFKNVFEVEGNAINFQCENACCDEIKDGLDVLKNMANEPKNAINFLPKCQKCGLDMDAHNIFAKRFIGAKNGERFNAFLEQNFNENVLFLELGVGARNQLIKAPLMRVSSQMPNATYVSVNLSEPYAPNGMEFHAKIDEFLLNLKTSLKF</sequence>
<organism evidence="2 3">
    <name type="scientific">Campylobacter suis</name>
    <dbReference type="NCBI Taxonomy" id="2790657"/>
    <lineage>
        <taxon>Bacteria</taxon>
        <taxon>Pseudomonadati</taxon>
        <taxon>Campylobacterota</taxon>
        <taxon>Epsilonproteobacteria</taxon>
        <taxon>Campylobacterales</taxon>
        <taxon>Campylobacteraceae</taxon>
        <taxon>Campylobacter</taxon>
    </lineage>
</organism>
<dbReference type="RefSeq" id="WP_230055943.1">
    <property type="nucleotide sequence ID" value="NZ_CAJHOE010000001.1"/>
</dbReference>
<dbReference type="EMBL" id="CAJHOE010000001">
    <property type="protein sequence ID" value="CAD7286301.1"/>
    <property type="molecule type" value="Genomic_DNA"/>
</dbReference>
<evidence type="ECO:0000313" key="3">
    <source>
        <dbReference type="Proteomes" id="UP000789359"/>
    </source>
</evidence>
<gene>
    <name evidence="2" type="ORF">LMG8286_00132</name>
</gene>
<keyword evidence="1 2" id="KW-0808">Transferase</keyword>
<evidence type="ECO:0000313" key="2">
    <source>
        <dbReference type="EMBL" id="CAD7286301.1"/>
    </source>
</evidence>
<dbReference type="InterPro" id="IPR026591">
    <property type="entry name" value="Sirtuin_cat_small_dom_sf"/>
</dbReference>
<keyword evidence="3" id="KW-1185">Reference proteome</keyword>
<accession>A0ABM8Q0G4</accession>
<reference evidence="2 3" key="1">
    <citation type="submission" date="2020-11" db="EMBL/GenBank/DDBJ databases">
        <authorList>
            <person name="Peeters C."/>
        </authorList>
    </citation>
    <scope>NUCLEOTIDE SEQUENCE [LARGE SCALE GENOMIC DNA]</scope>
    <source>
        <strain evidence="2 3">LMG 8286</strain>
    </source>
</reference>
<comment type="caution">
    <text evidence="2">The sequence shown here is derived from an EMBL/GenBank/DDBJ whole genome shotgun (WGS) entry which is preliminary data.</text>
</comment>
<keyword evidence="2" id="KW-0328">Glycosyltransferase</keyword>
<dbReference type="EC" id="2.4.2.-" evidence="2"/>
<dbReference type="InterPro" id="IPR029035">
    <property type="entry name" value="DHS-like_NAD/FAD-binding_dom"/>
</dbReference>
<protein>
    <submittedName>
        <fullName evidence="2">Protein ADP-ribosyltransferase</fullName>
        <ecNumber evidence="2">2.4.2.-</ecNumber>
    </submittedName>
</protein>